<reference evidence="1" key="1">
    <citation type="submission" date="2020-03" db="EMBL/GenBank/DDBJ databases">
        <title>The deep terrestrial virosphere.</title>
        <authorList>
            <person name="Holmfeldt K."/>
            <person name="Nilsson E."/>
            <person name="Simone D."/>
            <person name="Lopez-Fernandez M."/>
            <person name="Wu X."/>
            <person name="de Brujin I."/>
            <person name="Lundin D."/>
            <person name="Andersson A."/>
            <person name="Bertilsson S."/>
            <person name="Dopson M."/>
        </authorList>
    </citation>
    <scope>NUCLEOTIDE SEQUENCE</scope>
    <source>
        <strain evidence="1">MM415B03003</strain>
    </source>
</reference>
<gene>
    <name evidence="1" type="ORF">MM415B03003_0002</name>
</gene>
<protein>
    <submittedName>
        <fullName evidence="1">Uncharacterized protein</fullName>
    </submittedName>
</protein>
<dbReference type="EMBL" id="MT142702">
    <property type="protein sequence ID" value="QJA87385.1"/>
    <property type="molecule type" value="Genomic_DNA"/>
</dbReference>
<accession>A0A6M3L1T4</accession>
<name>A0A6M3L1T4_9ZZZZ</name>
<organism evidence="1">
    <name type="scientific">viral metagenome</name>
    <dbReference type="NCBI Taxonomy" id="1070528"/>
    <lineage>
        <taxon>unclassified sequences</taxon>
        <taxon>metagenomes</taxon>
        <taxon>organismal metagenomes</taxon>
    </lineage>
</organism>
<dbReference type="AlphaFoldDB" id="A0A6M3L1T4"/>
<evidence type="ECO:0000313" key="1">
    <source>
        <dbReference type="EMBL" id="QJA87385.1"/>
    </source>
</evidence>
<proteinExistence type="predicted"/>
<sequence>MKKMVKFEKYGSWWDLSPLEKCVRWLRYVPLSYIKAVIFVIPAWRANKSDLSLKIAFILLVSLGTERLGKYYILKEDANP</sequence>